<evidence type="ECO:0000256" key="1">
    <source>
        <dbReference type="SAM" id="MobiDB-lite"/>
    </source>
</evidence>
<feature type="compositionally biased region" description="Low complexity" evidence="1">
    <location>
        <begin position="357"/>
        <end position="369"/>
    </location>
</feature>
<sequence length="396" mass="45025">MYLPLFQSEDRHGVYKYFHHYTWGFSRAHEVRVVRKWISHAFNNECCYLFVDLAGDAIQVVVDENAKKHLESKSVSILAIVLGKGTTFESIPDFGFPFHYFNFLPYTNLKERIDNHTILTDFIGRFVRFTFDRPTASNRRLLKFEVEDISSLRFPYGKEIADTIDKVSFTRAPFPAILALTSMKVGIYYDLQLTSTSATHVYLNPDNKTFSCLGSITEFIQGKSWYYKGCKKCNKKLDAKGSALACINHLEEKDPKFVYCVSAILADNTKTAMVTLFNDAILSLIDTPCVEMVTQHGYDNPQQIPKPLEIIRGKEKIFLLQFNNRFRQGTTSFVVNQVFDPPTSETPTIAQGEAISTPTTTPEIQPTTPAIQSTRKRGLLNPTDEHQQKTPKSLAP</sequence>
<dbReference type="AlphaFoldDB" id="A0A251TAC5"/>
<gene>
    <name evidence="3" type="ORF">HannXRQ_Chr11g0337461</name>
</gene>
<evidence type="ECO:0000313" key="3">
    <source>
        <dbReference type="EMBL" id="OTG08065.1"/>
    </source>
</evidence>
<dbReference type="Gene3D" id="2.40.50.140">
    <property type="entry name" value="Nucleic acid-binding proteins"/>
    <property type="match status" value="1"/>
</dbReference>
<dbReference type="GO" id="GO:0006260">
    <property type="term" value="P:DNA replication"/>
    <property type="evidence" value="ECO:0000318"/>
    <property type="project" value="GO_Central"/>
</dbReference>
<dbReference type="InterPro" id="IPR012340">
    <property type="entry name" value="NA-bd_OB-fold"/>
</dbReference>
<dbReference type="GO" id="GO:0051321">
    <property type="term" value="P:meiotic cell cycle"/>
    <property type="evidence" value="ECO:0000318"/>
    <property type="project" value="GO_Central"/>
</dbReference>
<dbReference type="GO" id="GO:0006289">
    <property type="term" value="P:nucleotide-excision repair"/>
    <property type="evidence" value="ECO:0000318"/>
    <property type="project" value="GO_Central"/>
</dbReference>
<reference evidence="4" key="1">
    <citation type="journal article" date="2017" name="Nature">
        <title>The sunflower genome provides insights into oil metabolism, flowering and Asterid evolution.</title>
        <authorList>
            <person name="Badouin H."/>
            <person name="Gouzy J."/>
            <person name="Grassa C.J."/>
            <person name="Murat F."/>
            <person name="Staton S.E."/>
            <person name="Cottret L."/>
            <person name="Lelandais-Briere C."/>
            <person name="Owens G.L."/>
            <person name="Carrere S."/>
            <person name="Mayjonade B."/>
            <person name="Legrand L."/>
            <person name="Gill N."/>
            <person name="Kane N.C."/>
            <person name="Bowers J.E."/>
            <person name="Hubner S."/>
            <person name="Bellec A."/>
            <person name="Berard A."/>
            <person name="Berges H."/>
            <person name="Blanchet N."/>
            <person name="Boniface M.C."/>
            <person name="Brunel D."/>
            <person name="Catrice O."/>
            <person name="Chaidir N."/>
            <person name="Claudel C."/>
            <person name="Donnadieu C."/>
            <person name="Faraut T."/>
            <person name="Fievet G."/>
            <person name="Helmstetter N."/>
            <person name="King M."/>
            <person name="Knapp S.J."/>
            <person name="Lai Z."/>
            <person name="Le Paslier M.C."/>
            <person name="Lippi Y."/>
            <person name="Lorenzon L."/>
            <person name="Mandel J.R."/>
            <person name="Marage G."/>
            <person name="Marchand G."/>
            <person name="Marquand E."/>
            <person name="Bret-Mestries E."/>
            <person name="Morien E."/>
            <person name="Nambeesan S."/>
            <person name="Nguyen T."/>
            <person name="Pegot-Espagnet P."/>
            <person name="Pouilly N."/>
            <person name="Raftis F."/>
            <person name="Sallet E."/>
            <person name="Schiex T."/>
            <person name="Thomas J."/>
            <person name="Vandecasteele C."/>
            <person name="Vares D."/>
            <person name="Vear F."/>
            <person name="Vautrin S."/>
            <person name="Crespi M."/>
            <person name="Mangin B."/>
            <person name="Burke J.M."/>
            <person name="Salse J."/>
            <person name="Munos S."/>
            <person name="Vincourt P."/>
            <person name="Rieseberg L.H."/>
            <person name="Langlade N.B."/>
        </authorList>
    </citation>
    <scope>NUCLEOTIDE SEQUENCE [LARGE SCALE GENOMIC DNA]</scope>
    <source>
        <strain evidence="4">cv. SF193</strain>
    </source>
</reference>
<name>A0A251TAC5_HELAN</name>
<dbReference type="GO" id="GO:0003684">
    <property type="term" value="F:damaged DNA binding"/>
    <property type="evidence" value="ECO:0000318"/>
    <property type="project" value="GO_Central"/>
</dbReference>
<protein>
    <submittedName>
        <fullName evidence="3">Putative nucleic acid-binding, OB-fold protein</fullName>
    </submittedName>
</protein>
<feature type="region of interest" description="Disordered" evidence="1">
    <location>
        <begin position="344"/>
        <end position="396"/>
    </location>
</feature>
<dbReference type="GO" id="GO:0043047">
    <property type="term" value="F:single-stranded telomeric DNA binding"/>
    <property type="evidence" value="ECO:0000318"/>
    <property type="project" value="GO_Central"/>
</dbReference>
<dbReference type="InterPro" id="IPR013955">
    <property type="entry name" value="Rep_factor-A_C"/>
</dbReference>
<dbReference type="SUPFAM" id="SSF50249">
    <property type="entry name" value="Nucleic acid-binding proteins"/>
    <property type="match status" value="1"/>
</dbReference>
<dbReference type="PANTHER" id="PTHR47165">
    <property type="entry name" value="OS03G0429900 PROTEIN"/>
    <property type="match status" value="1"/>
</dbReference>
<accession>A0A251TAC5</accession>
<dbReference type="EMBL" id="CM007900">
    <property type="protein sequence ID" value="OTG08065.1"/>
    <property type="molecule type" value="Genomic_DNA"/>
</dbReference>
<dbReference type="Pfam" id="PF08646">
    <property type="entry name" value="Rep_fac-A_C"/>
    <property type="match status" value="1"/>
</dbReference>
<dbReference type="GO" id="GO:0005662">
    <property type="term" value="C:DNA replication factor A complex"/>
    <property type="evidence" value="ECO:0000318"/>
    <property type="project" value="GO_Central"/>
</dbReference>
<proteinExistence type="predicted"/>
<organism evidence="3 4">
    <name type="scientific">Helianthus annuus</name>
    <name type="common">Common sunflower</name>
    <dbReference type="NCBI Taxonomy" id="4232"/>
    <lineage>
        <taxon>Eukaryota</taxon>
        <taxon>Viridiplantae</taxon>
        <taxon>Streptophyta</taxon>
        <taxon>Embryophyta</taxon>
        <taxon>Tracheophyta</taxon>
        <taxon>Spermatophyta</taxon>
        <taxon>Magnoliopsida</taxon>
        <taxon>eudicotyledons</taxon>
        <taxon>Gunneridae</taxon>
        <taxon>Pentapetalae</taxon>
        <taxon>asterids</taxon>
        <taxon>campanulids</taxon>
        <taxon>Asterales</taxon>
        <taxon>Asteraceae</taxon>
        <taxon>Asteroideae</taxon>
        <taxon>Heliantheae alliance</taxon>
        <taxon>Heliantheae</taxon>
        <taxon>Helianthus</taxon>
    </lineage>
</organism>
<dbReference type="Proteomes" id="UP000215914">
    <property type="component" value="Chromosome 11"/>
</dbReference>
<feature type="domain" description="Replication factor A C-terminal" evidence="2">
    <location>
        <begin position="216"/>
        <end position="321"/>
    </location>
</feature>
<dbReference type="GO" id="GO:0000724">
    <property type="term" value="P:double-strand break repair via homologous recombination"/>
    <property type="evidence" value="ECO:0000318"/>
    <property type="project" value="GO_Central"/>
</dbReference>
<evidence type="ECO:0000313" key="4">
    <source>
        <dbReference type="Proteomes" id="UP000215914"/>
    </source>
</evidence>
<dbReference type="GO" id="GO:0007004">
    <property type="term" value="P:telomere maintenance via telomerase"/>
    <property type="evidence" value="ECO:0000318"/>
    <property type="project" value="GO_Central"/>
</dbReference>
<evidence type="ECO:0000259" key="2">
    <source>
        <dbReference type="Pfam" id="PF08646"/>
    </source>
</evidence>
<keyword evidence="4" id="KW-1185">Reference proteome</keyword>
<dbReference type="InParanoid" id="A0A251TAC5"/>
<dbReference type="PANTHER" id="PTHR47165:SF4">
    <property type="entry name" value="OS03G0429900 PROTEIN"/>
    <property type="match status" value="1"/>
</dbReference>